<evidence type="ECO:0000313" key="2">
    <source>
        <dbReference type="Proteomes" id="UP000054893"/>
    </source>
</evidence>
<organism evidence="1 2">
    <name type="scientific">Caballeronia sordidicola</name>
    <name type="common">Burkholderia sordidicola</name>
    <dbReference type="NCBI Taxonomy" id="196367"/>
    <lineage>
        <taxon>Bacteria</taxon>
        <taxon>Pseudomonadati</taxon>
        <taxon>Pseudomonadota</taxon>
        <taxon>Betaproteobacteria</taxon>
        <taxon>Burkholderiales</taxon>
        <taxon>Burkholderiaceae</taxon>
        <taxon>Caballeronia</taxon>
    </lineage>
</organism>
<dbReference type="AlphaFoldDB" id="A0A158GEV5"/>
<name>A0A158GEV5_CABSO</name>
<proteinExistence type="predicted"/>
<dbReference type="Proteomes" id="UP000054893">
    <property type="component" value="Unassembled WGS sequence"/>
</dbReference>
<dbReference type="EMBL" id="FCOC02000006">
    <property type="protein sequence ID" value="SAL30381.1"/>
    <property type="molecule type" value="Genomic_DNA"/>
</dbReference>
<protein>
    <submittedName>
        <fullName evidence="1">Uncharacterized protein</fullName>
    </submittedName>
</protein>
<gene>
    <name evidence="1" type="ORF">AWB64_02677</name>
</gene>
<accession>A0A158GEV5</accession>
<sequence length="71" mass="7866">MPPDHHVMADNGLRGSSRSALMTCSRALTAFRSQDKHERSFDDGATAPARIGSLVFSDDTRYSKKNLMRVP</sequence>
<evidence type="ECO:0000313" key="1">
    <source>
        <dbReference type="EMBL" id="SAL30381.1"/>
    </source>
</evidence>
<reference evidence="1 2" key="1">
    <citation type="submission" date="2016-01" db="EMBL/GenBank/DDBJ databases">
        <authorList>
            <person name="Oliw E.H."/>
        </authorList>
    </citation>
    <scope>NUCLEOTIDE SEQUENCE [LARGE SCALE GENOMIC DNA]</scope>
    <source>
        <strain evidence="1">LMG 22029</strain>
    </source>
</reference>